<feature type="domain" description="DUF1585" evidence="1">
    <location>
        <begin position="421"/>
        <end position="487"/>
    </location>
</feature>
<feature type="domain" description="DUF1595" evidence="4">
    <location>
        <begin position="81"/>
        <end position="140"/>
    </location>
</feature>
<dbReference type="InterPro" id="IPR011478">
    <property type="entry name" value="DUF1585"/>
</dbReference>
<name>A0A150QQQ7_SORCE</name>
<dbReference type="EMBL" id="JEMA01000406">
    <property type="protein sequence ID" value="KYF70331.1"/>
    <property type="molecule type" value="Genomic_DNA"/>
</dbReference>
<proteinExistence type="predicted"/>
<reference evidence="5 6" key="1">
    <citation type="submission" date="2014-02" db="EMBL/GenBank/DDBJ databases">
        <title>The small core and large imbalanced accessory genome model reveals a collaborative survival strategy of Sorangium cellulosum strains in nature.</title>
        <authorList>
            <person name="Han K."/>
            <person name="Peng R."/>
            <person name="Blom J."/>
            <person name="Li Y.-Z."/>
        </authorList>
    </citation>
    <scope>NUCLEOTIDE SEQUENCE [LARGE SCALE GENOMIC DNA]</scope>
    <source>
        <strain evidence="5 6">So0008-312</strain>
    </source>
</reference>
<evidence type="ECO:0000259" key="4">
    <source>
        <dbReference type="Pfam" id="PF07637"/>
    </source>
</evidence>
<evidence type="ECO:0000313" key="6">
    <source>
        <dbReference type="Proteomes" id="UP000075260"/>
    </source>
</evidence>
<dbReference type="InterPro" id="IPR013043">
    <property type="entry name" value="DUF1595"/>
</dbReference>
<evidence type="ECO:0000313" key="5">
    <source>
        <dbReference type="EMBL" id="KYF70331.1"/>
    </source>
</evidence>
<dbReference type="Pfam" id="PF07624">
    <property type="entry name" value="PSD2"/>
    <property type="match status" value="1"/>
</dbReference>
<dbReference type="Pfam" id="PF07637">
    <property type="entry name" value="PSD5"/>
    <property type="match status" value="1"/>
</dbReference>
<feature type="domain" description="DUF1592" evidence="3">
    <location>
        <begin position="152"/>
        <end position="280"/>
    </location>
</feature>
<dbReference type="InterPro" id="IPR013039">
    <property type="entry name" value="DUF1588"/>
</dbReference>
<sequence>MLLADLQFMNAIRDLLGEEAIEPGQAPDARTKPFAKKGIVVGTSLVHARLARAAYAAESLTGRFEQVTGCAAGEDGGDDACAKEFLTRFAQRAFRRPMEATELDNLWAVYGLGRETSLERGVSLAVEAVLASPSFSYRTELGDVANGDVVKLTAHETASELAFFLTDSLPDADLAAAADSGALHDPEELKRQTERLLEKPETRSSLSTTLIAAWGLSNLFGTIKDPGLFPEYTPSLQASMFHETELLLDELLWNRGADVSTLLTSRETFVNGSLAEVYGVEHTGASPEEFAKVTLPADERAGILTQPGLLAALSRTDNTSVVARGLFVRGALLCMGKIPSPPEALAGAIEELLKADMTERERAEARAGNATCAACHKQFDAFGLLLERYDPVGRYRDTLGGEPIDARVDLANMGDIDGVYTSAVEFADAVAQTDGFAACVVRHLVTYGTDDEALSTRDCQVERVITALPEGQRTLPNIVNAIVTSPALTERAKEQ</sequence>
<dbReference type="Pfam" id="PF07631">
    <property type="entry name" value="PSD4"/>
    <property type="match status" value="1"/>
</dbReference>
<evidence type="ECO:0000259" key="2">
    <source>
        <dbReference type="Pfam" id="PF07627"/>
    </source>
</evidence>
<dbReference type="InterPro" id="IPR013042">
    <property type="entry name" value="DUF1592"/>
</dbReference>
<comment type="caution">
    <text evidence="5">The sequence shown here is derived from an EMBL/GenBank/DDBJ whole genome shotgun (WGS) entry which is preliminary data.</text>
</comment>
<dbReference type="AlphaFoldDB" id="A0A150QQQ7"/>
<dbReference type="Pfam" id="PF07627">
    <property type="entry name" value="PSCyt3"/>
    <property type="match status" value="1"/>
</dbReference>
<accession>A0A150QQQ7</accession>
<evidence type="ECO:0000259" key="3">
    <source>
        <dbReference type="Pfam" id="PF07631"/>
    </source>
</evidence>
<evidence type="ECO:0000259" key="1">
    <source>
        <dbReference type="Pfam" id="PF07624"/>
    </source>
</evidence>
<evidence type="ECO:0008006" key="7">
    <source>
        <dbReference type="Google" id="ProtNLM"/>
    </source>
</evidence>
<protein>
    <recommendedName>
        <fullName evidence="7">DUF1592 domain-containing protein</fullName>
    </recommendedName>
</protein>
<dbReference type="Proteomes" id="UP000075260">
    <property type="component" value="Unassembled WGS sequence"/>
</dbReference>
<gene>
    <name evidence="5" type="ORF">BE15_19425</name>
</gene>
<feature type="domain" description="DUF1588" evidence="2">
    <location>
        <begin position="300"/>
        <end position="398"/>
    </location>
</feature>
<organism evidence="5 6">
    <name type="scientific">Sorangium cellulosum</name>
    <name type="common">Polyangium cellulosum</name>
    <dbReference type="NCBI Taxonomy" id="56"/>
    <lineage>
        <taxon>Bacteria</taxon>
        <taxon>Pseudomonadati</taxon>
        <taxon>Myxococcota</taxon>
        <taxon>Polyangia</taxon>
        <taxon>Polyangiales</taxon>
        <taxon>Polyangiaceae</taxon>
        <taxon>Sorangium</taxon>
    </lineage>
</organism>